<evidence type="ECO:0000256" key="1">
    <source>
        <dbReference type="ARBA" id="ARBA00004429"/>
    </source>
</evidence>
<accession>A0A328KPZ3</accession>
<protein>
    <submittedName>
        <fullName evidence="10">Uncharacterized protein</fullName>
    </submittedName>
</protein>
<feature type="transmembrane region" description="Helical" evidence="9">
    <location>
        <begin position="79"/>
        <end position="101"/>
    </location>
</feature>
<keyword evidence="2" id="KW-0813">Transport</keyword>
<evidence type="ECO:0000313" key="11">
    <source>
        <dbReference type="Proteomes" id="UP000249099"/>
    </source>
</evidence>
<evidence type="ECO:0000256" key="2">
    <source>
        <dbReference type="ARBA" id="ARBA00022448"/>
    </source>
</evidence>
<evidence type="ECO:0000256" key="3">
    <source>
        <dbReference type="ARBA" id="ARBA00022475"/>
    </source>
</evidence>
<dbReference type="RefSeq" id="WP_112790021.1">
    <property type="nucleotide sequence ID" value="NZ_CP040412.1"/>
</dbReference>
<feature type="transmembrane region" description="Helical" evidence="9">
    <location>
        <begin position="319"/>
        <end position="337"/>
    </location>
</feature>
<evidence type="ECO:0000313" key="10">
    <source>
        <dbReference type="EMBL" id="RAN63963.1"/>
    </source>
</evidence>
<evidence type="ECO:0000256" key="5">
    <source>
        <dbReference type="ARBA" id="ARBA00022692"/>
    </source>
</evidence>
<evidence type="ECO:0000256" key="6">
    <source>
        <dbReference type="ARBA" id="ARBA00022989"/>
    </source>
</evidence>
<reference evidence="10 11" key="1">
    <citation type="submission" date="2017-03" db="EMBL/GenBank/DDBJ databases">
        <title>wgs assembly of Dolosigranulum pigrum KPL CDC strains.</title>
        <authorList>
            <person name="Brugger S.D."/>
            <person name="Pettigrew M."/>
            <person name="Kong Y."/>
            <person name="Lemon K.P."/>
        </authorList>
    </citation>
    <scope>NUCLEOTIDE SEQUENCE [LARGE SCALE GENOMIC DNA]</scope>
    <source>
        <strain evidence="10 11">KPL1931_CDC4294-98</strain>
    </source>
</reference>
<keyword evidence="4" id="KW-0997">Cell inner membrane</keyword>
<dbReference type="InterPro" id="IPR007272">
    <property type="entry name" value="Sulf_transp_TsuA/YedE"/>
</dbReference>
<dbReference type="EMBL" id="NAQV01000011">
    <property type="protein sequence ID" value="RAN63963.1"/>
    <property type="molecule type" value="Genomic_DNA"/>
</dbReference>
<dbReference type="Proteomes" id="UP000249099">
    <property type="component" value="Unassembled WGS sequence"/>
</dbReference>
<feature type="transmembrane region" description="Helical" evidence="9">
    <location>
        <begin position="6"/>
        <end position="22"/>
    </location>
</feature>
<sequence>MSVAIIYPIIIGFLLGFMLKRARFCFTGTLRDIYLEHRFENIWIFLTMIFVQAIIYFTLVNFDFIPVPEADSFSLFNVALGSLLFGFGAVVANGCCGIALVKLGDGRLTGWMTFFGFVLTAAAAKQGMIHPISERLSDIAVVETPAATDWFSFSPIILAVIGAGVAIGRMYKKKKERPTPVTLPPEYSGFRHLFFEKIWSKEAVAILIGLLAGIAWLSSNAAGRNGGFGITTPMISWLNLWIGHEANINWTSYFIVGVVVGSLIATWGSQEFSFKGTNGKNLMRAFGGGALMGVGAIWAKGCIIGNGLVGTATLSLKAWWGLLFIVIGVWSGARLFYKQSV</sequence>
<keyword evidence="3" id="KW-1003">Cell membrane</keyword>
<name>A0A328KPZ3_9LACT</name>
<dbReference type="GO" id="GO:0005886">
    <property type="term" value="C:plasma membrane"/>
    <property type="evidence" value="ECO:0007669"/>
    <property type="project" value="UniProtKB-SubCell"/>
</dbReference>
<gene>
    <name evidence="10" type="ORF">B8A44_04255</name>
</gene>
<feature type="transmembrane region" description="Helical" evidence="9">
    <location>
        <begin position="42"/>
        <end position="59"/>
    </location>
</feature>
<keyword evidence="7 9" id="KW-0472">Membrane</keyword>
<dbReference type="PANTHER" id="PTHR30574">
    <property type="entry name" value="INNER MEMBRANE PROTEIN YEDE"/>
    <property type="match status" value="1"/>
</dbReference>
<comment type="similarity">
    <text evidence="8">Belongs to the TsuA/YedE (TC 9.B.102) family.</text>
</comment>
<organism evidence="10 11">
    <name type="scientific">Dolosigranulum pigrum</name>
    <dbReference type="NCBI Taxonomy" id="29394"/>
    <lineage>
        <taxon>Bacteria</taxon>
        <taxon>Bacillati</taxon>
        <taxon>Bacillota</taxon>
        <taxon>Bacilli</taxon>
        <taxon>Lactobacillales</taxon>
        <taxon>Carnobacteriaceae</taxon>
        <taxon>Dolosigranulum</taxon>
    </lineage>
</organism>
<dbReference type="AlphaFoldDB" id="A0A328KPZ3"/>
<comment type="caution">
    <text evidence="10">The sequence shown here is derived from an EMBL/GenBank/DDBJ whole genome shotgun (WGS) entry which is preliminary data.</text>
</comment>
<dbReference type="PANTHER" id="PTHR30574:SF1">
    <property type="entry name" value="SULPHUR TRANSPORT DOMAIN-CONTAINING PROTEIN"/>
    <property type="match status" value="1"/>
</dbReference>
<feature type="transmembrane region" description="Helical" evidence="9">
    <location>
        <begin position="198"/>
        <end position="217"/>
    </location>
</feature>
<keyword evidence="6 9" id="KW-1133">Transmembrane helix</keyword>
<dbReference type="Pfam" id="PF04143">
    <property type="entry name" value="Sulf_transp"/>
    <property type="match status" value="1"/>
</dbReference>
<evidence type="ECO:0000256" key="9">
    <source>
        <dbReference type="SAM" id="Phobius"/>
    </source>
</evidence>
<feature type="transmembrane region" description="Helical" evidence="9">
    <location>
        <begin position="150"/>
        <end position="168"/>
    </location>
</feature>
<evidence type="ECO:0000256" key="8">
    <source>
        <dbReference type="ARBA" id="ARBA00035655"/>
    </source>
</evidence>
<comment type="subcellular location">
    <subcellularLocation>
        <location evidence="1">Cell inner membrane</location>
        <topology evidence="1">Multi-pass membrane protein</topology>
    </subcellularLocation>
</comment>
<feature type="transmembrane region" description="Helical" evidence="9">
    <location>
        <begin position="108"/>
        <end position="130"/>
    </location>
</feature>
<evidence type="ECO:0000256" key="7">
    <source>
        <dbReference type="ARBA" id="ARBA00023136"/>
    </source>
</evidence>
<keyword evidence="5 9" id="KW-0812">Transmembrane</keyword>
<proteinExistence type="inferred from homology"/>
<feature type="transmembrane region" description="Helical" evidence="9">
    <location>
        <begin position="250"/>
        <end position="269"/>
    </location>
</feature>
<evidence type="ECO:0000256" key="4">
    <source>
        <dbReference type="ARBA" id="ARBA00022519"/>
    </source>
</evidence>